<dbReference type="SUPFAM" id="SSF53474">
    <property type="entry name" value="alpha/beta-Hydrolases"/>
    <property type="match status" value="1"/>
</dbReference>
<dbReference type="OrthoDB" id="9779853at2"/>
<keyword evidence="1 3" id="KW-0378">Hydrolase</keyword>
<dbReference type="InterPro" id="IPR000073">
    <property type="entry name" value="AB_hydrolase_1"/>
</dbReference>
<reference evidence="3 4" key="1">
    <citation type="journal article" date="2011" name="J. Bacteriol.">
        <title>Complete genome sequence of seawater bacterium Glaciecola nitratireducens FR1064T.</title>
        <authorList>
            <person name="Bian F."/>
            <person name="Qin Q.L."/>
            <person name="Xie B.B."/>
            <person name="Shu Y.L."/>
            <person name="Zhang X.Y."/>
            <person name="Yu Y."/>
            <person name="Chen B."/>
            <person name="Chen X.L."/>
            <person name="Zhou B.C."/>
            <person name="Zhang Y.Z."/>
        </authorList>
    </citation>
    <scope>NUCLEOTIDE SEQUENCE [LARGE SCALE GENOMIC DNA]</scope>
    <source>
        <strain evidence="4">JCM 12485 / KCTC 12276 / FR1064</strain>
    </source>
</reference>
<dbReference type="InterPro" id="IPR029058">
    <property type="entry name" value="AB_hydrolase_fold"/>
</dbReference>
<dbReference type="InterPro" id="IPR050266">
    <property type="entry name" value="AB_hydrolase_sf"/>
</dbReference>
<dbReference type="Proteomes" id="UP000009282">
    <property type="component" value="Chromosome"/>
</dbReference>
<dbReference type="STRING" id="1085623.GNIT_3434"/>
<dbReference type="eggNOG" id="COG2267">
    <property type="taxonomic scope" value="Bacteria"/>
</dbReference>
<gene>
    <name evidence="3" type="ordered locus">GNIT_3434</name>
</gene>
<evidence type="ECO:0000313" key="3">
    <source>
        <dbReference type="EMBL" id="AEP31528.1"/>
    </source>
</evidence>
<dbReference type="RefSeq" id="WP_014110399.1">
    <property type="nucleotide sequence ID" value="NC_016041.1"/>
</dbReference>
<dbReference type="GO" id="GO:0016020">
    <property type="term" value="C:membrane"/>
    <property type="evidence" value="ECO:0007669"/>
    <property type="project" value="TreeGrafter"/>
</dbReference>
<organism evidence="3 4">
    <name type="scientific">Glaciecola nitratireducens (strain JCM 12485 / KCTC 12276 / FR1064)</name>
    <dbReference type="NCBI Taxonomy" id="1085623"/>
    <lineage>
        <taxon>Bacteria</taxon>
        <taxon>Pseudomonadati</taxon>
        <taxon>Pseudomonadota</taxon>
        <taxon>Gammaproteobacteria</taxon>
        <taxon>Alteromonadales</taxon>
        <taxon>Alteromonadaceae</taxon>
        <taxon>Brumicola</taxon>
    </lineage>
</organism>
<sequence length="276" mass="30529">MAFSKVHTVKSIDGVNLAVTETGNPNGFPVLLLHGTCCSHHIWKSQLHSAALANACRIIAPDLRGHGDSDKPNDSLSYAQSQFWADDLKSILDYFGLEHVVVVAWSYGGRVINDYLLCYGQDKIAGINFIAAGTLSINSVKGPKYELLAQLFSDSPSVRQEAETQFATELCGGNESTVFFNQVIEDIQKTSFNTRVSMRDREMNYENVLADLSIPVLLTHGKKDDYSLPLLTELLSAHIPNSVVSWYDEEGHLPFLTCPTRFNEELLAFVLKASTL</sequence>
<dbReference type="Pfam" id="PF12697">
    <property type="entry name" value="Abhydrolase_6"/>
    <property type="match status" value="1"/>
</dbReference>
<evidence type="ECO:0000259" key="2">
    <source>
        <dbReference type="Pfam" id="PF12697"/>
    </source>
</evidence>
<dbReference type="PANTHER" id="PTHR43798">
    <property type="entry name" value="MONOACYLGLYCEROL LIPASE"/>
    <property type="match status" value="1"/>
</dbReference>
<dbReference type="HOGENOM" id="CLU_020336_18_1_6"/>
<evidence type="ECO:0000313" key="4">
    <source>
        <dbReference type="Proteomes" id="UP000009282"/>
    </source>
</evidence>
<protein>
    <submittedName>
        <fullName evidence="3">Alpha/beta hydrolase fold protein</fullName>
    </submittedName>
</protein>
<feature type="domain" description="AB hydrolase-1" evidence="2">
    <location>
        <begin position="30"/>
        <end position="264"/>
    </location>
</feature>
<dbReference type="GO" id="GO:0016787">
    <property type="term" value="F:hydrolase activity"/>
    <property type="evidence" value="ECO:0007669"/>
    <property type="project" value="UniProtKB-KW"/>
</dbReference>
<accession>G4QNA9</accession>
<dbReference type="EMBL" id="CP003060">
    <property type="protein sequence ID" value="AEP31528.1"/>
    <property type="molecule type" value="Genomic_DNA"/>
</dbReference>
<dbReference type="Gene3D" id="3.40.50.1820">
    <property type="entry name" value="alpha/beta hydrolase"/>
    <property type="match status" value="1"/>
</dbReference>
<proteinExistence type="predicted"/>
<dbReference type="KEGG" id="gni:GNIT_3434"/>
<dbReference type="AlphaFoldDB" id="G4QNA9"/>
<dbReference type="PANTHER" id="PTHR43798:SF31">
    <property type="entry name" value="AB HYDROLASE SUPERFAMILY PROTEIN YCLE"/>
    <property type="match status" value="1"/>
</dbReference>
<evidence type="ECO:0000256" key="1">
    <source>
        <dbReference type="ARBA" id="ARBA00022801"/>
    </source>
</evidence>
<keyword evidence="4" id="KW-1185">Reference proteome</keyword>
<name>G4QNA9_GLANF</name>